<name>W4VI49_9BACI</name>
<reference evidence="2 3" key="1">
    <citation type="journal article" date="2014" name="Genome Announc.">
        <title>Draft Genome Sequence of the Boron-Tolerant and Moderately Halotolerant Bacterium Gracilibacillus boraciitolerans JCM 21714T.</title>
        <authorList>
            <person name="Ahmed I."/>
            <person name="Oshima K."/>
            <person name="Suda W."/>
            <person name="Kitamura K."/>
            <person name="Iida T."/>
            <person name="Ohmori Y."/>
            <person name="Fujiwara T."/>
            <person name="Hattori M."/>
            <person name="Ohkuma M."/>
        </authorList>
    </citation>
    <scope>NUCLEOTIDE SEQUENCE [LARGE SCALE GENOMIC DNA]</scope>
    <source>
        <strain evidence="2 3">JCM 21714</strain>
    </source>
</reference>
<dbReference type="eggNOG" id="ENOG5034A7C">
    <property type="taxonomic scope" value="Bacteria"/>
</dbReference>
<keyword evidence="3" id="KW-1185">Reference proteome</keyword>
<protein>
    <submittedName>
        <fullName evidence="2">Uncharacterized protein</fullName>
    </submittedName>
</protein>
<dbReference type="RefSeq" id="WP_035723168.1">
    <property type="nucleotide sequence ID" value="NZ_BAVS01000009.1"/>
</dbReference>
<dbReference type="STRING" id="1298598.JCM21714_2117"/>
<keyword evidence="1" id="KW-0472">Membrane</keyword>
<dbReference type="Proteomes" id="UP000019102">
    <property type="component" value="Unassembled WGS sequence"/>
</dbReference>
<evidence type="ECO:0000313" key="2">
    <source>
        <dbReference type="EMBL" id="GAE93080.1"/>
    </source>
</evidence>
<comment type="caution">
    <text evidence="2">The sequence shown here is derived from an EMBL/GenBank/DDBJ whole genome shotgun (WGS) entry which is preliminary data.</text>
</comment>
<sequence>MISWIKYLVIGGVIFVSGIILITNAGGVRHSTNVTATQEVQIATKSAQIGGEMRENTDNKIDKKAIVNNMILDIAKTHKEQGKDIEVDYMFLDGSGNKTSNDDNIESVQFLVKIMDKGKIISRSEQRIDLKKY</sequence>
<keyword evidence="1" id="KW-0812">Transmembrane</keyword>
<feature type="transmembrane region" description="Helical" evidence="1">
    <location>
        <begin position="7"/>
        <end position="28"/>
    </location>
</feature>
<accession>W4VI49</accession>
<dbReference type="OrthoDB" id="2902461at2"/>
<dbReference type="AlphaFoldDB" id="W4VI49"/>
<evidence type="ECO:0000256" key="1">
    <source>
        <dbReference type="SAM" id="Phobius"/>
    </source>
</evidence>
<proteinExistence type="predicted"/>
<dbReference type="EMBL" id="BAVS01000009">
    <property type="protein sequence ID" value="GAE93080.1"/>
    <property type="molecule type" value="Genomic_DNA"/>
</dbReference>
<gene>
    <name evidence="2" type="ORF">JCM21714_2117</name>
</gene>
<organism evidence="2 3">
    <name type="scientific">Gracilibacillus boraciitolerans JCM 21714</name>
    <dbReference type="NCBI Taxonomy" id="1298598"/>
    <lineage>
        <taxon>Bacteria</taxon>
        <taxon>Bacillati</taxon>
        <taxon>Bacillota</taxon>
        <taxon>Bacilli</taxon>
        <taxon>Bacillales</taxon>
        <taxon>Bacillaceae</taxon>
        <taxon>Gracilibacillus</taxon>
    </lineage>
</organism>
<keyword evidence="1" id="KW-1133">Transmembrane helix</keyword>
<evidence type="ECO:0000313" key="3">
    <source>
        <dbReference type="Proteomes" id="UP000019102"/>
    </source>
</evidence>